<reference evidence="1 2" key="1">
    <citation type="journal article" date="2011" name="Nat. Biotechnol.">
        <title>Comparative genomic analysis of the thermophilic biomass-degrading fungi Myceliophthora thermophila and Thielavia terrestris.</title>
        <authorList>
            <person name="Berka R.M."/>
            <person name="Grigoriev I.V."/>
            <person name="Otillar R."/>
            <person name="Salamov A."/>
            <person name="Grimwood J."/>
            <person name="Reid I."/>
            <person name="Ishmael N."/>
            <person name="John T."/>
            <person name="Darmond C."/>
            <person name="Moisan M.-C."/>
            <person name="Henrissat B."/>
            <person name="Coutinho P.M."/>
            <person name="Lombard V."/>
            <person name="Natvig D.O."/>
            <person name="Lindquist E."/>
            <person name="Schmutz J."/>
            <person name="Lucas S."/>
            <person name="Harris P."/>
            <person name="Powlowski J."/>
            <person name="Bellemare A."/>
            <person name="Taylor D."/>
            <person name="Butler G."/>
            <person name="de Vries R.P."/>
            <person name="Allijn I.E."/>
            <person name="van den Brink J."/>
            <person name="Ushinsky S."/>
            <person name="Storms R."/>
            <person name="Powell A.J."/>
            <person name="Paulsen I.T."/>
            <person name="Elbourne L.D.H."/>
            <person name="Baker S.E."/>
            <person name="Magnuson J."/>
            <person name="LaBoissiere S."/>
            <person name="Clutterbuck A.J."/>
            <person name="Martinez D."/>
            <person name="Wogulis M."/>
            <person name="de Leon A.L."/>
            <person name="Rey M.W."/>
            <person name="Tsang A."/>
        </authorList>
    </citation>
    <scope>NUCLEOTIDE SEQUENCE [LARGE SCALE GENOMIC DNA]</scope>
    <source>
        <strain evidence="2">ATCC 38088 / NRRL 8126</strain>
    </source>
</reference>
<dbReference type="EMBL" id="CP003013">
    <property type="protein sequence ID" value="AEO70888.1"/>
    <property type="molecule type" value="Genomic_DNA"/>
</dbReference>
<accession>G2RE05</accession>
<evidence type="ECO:0000313" key="1">
    <source>
        <dbReference type="EMBL" id="AEO70888.1"/>
    </source>
</evidence>
<proteinExistence type="predicted"/>
<name>G2RE05_THETT</name>
<dbReference type="AlphaFoldDB" id="G2RE05"/>
<dbReference type="Proteomes" id="UP000008181">
    <property type="component" value="Chromosome 5"/>
</dbReference>
<dbReference type="KEGG" id="ttt:THITE_2122731"/>
<organism evidence="1 2">
    <name type="scientific">Thermothielavioides terrestris (strain ATCC 38088 / NRRL 8126)</name>
    <name type="common">Thielavia terrestris</name>
    <dbReference type="NCBI Taxonomy" id="578455"/>
    <lineage>
        <taxon>Eukaryota</taxon>
        <taxon>Fungi</taxon>
        <taxon>Dikarya</taxon>
        <taxon>Ascomycota</taxon>
        <taxon>Pezizomycotina</taxon>
        <taxon>Sordariomycetes</taxon>
        <taxon>Sordariomycetidae</taxon>
        <taxon>Sordariales</taxon>
        <taxon>Chaetomiaceae</taxon>
        <taxon>Thermothielavioides</taxon>
        <taxon>Thermothielavioides terrestris</taxon>
    </lineage>
</organism>
<sequence>MHTRKGIVWSLGKNFPSYSFFFACSSFGSLHRRRADQPDRSPAHVEVPVKAGVPVACVDRIVGIIGFIGTPVSETIGSVLG</sequence>
<dbReference type="GeneID" id="11519609"/>
<protein>
    <submittedName>
        <fullName evidence="1">Uncharacterized protein</fullName>
    </submittedName>
</protein>
<dbReference type="PROSITE" id="PS51257">
    <property type="entry name" value="PROKAR_LIPOPROTEIN"/>
    <property type="match status" value="1"/>
</dbReference>
<gene>
    <name evidence="1" type="ORF">THITE_2122731</name>
</gene>
<dbReference type="HOGENOM" id="CLU_2575530_0_0_1"/>
<keyword evidence="2" id="KW-1185">Reference proteome</keyword>
<dbReference type="RefSeq" id="XP_003657224.1">
    <property type="nucleotide sequence ID" value="XM_003657176.1"/>
</dbReference>
<evidence type="ECO:0000313" key="2">
    <source>
        <dbReference type="Proteomes" id="UP000008181"/>
    </source>
</evidence>